<evidence type="ECO:0000256" key="1">
    <source>
        <dbReference type="SAM" id="MobiDB-lite"/>
    </source>
</evidence>
<evidence type="ECO:0000259" key="2">
    <source>
        <dbReference type="Pfam" id="PF20248"/>
    </source>
</evidence>
<feature type="region of interest" description="Disordered" evidence="1">
    <location>
        <begin position="1121"/>
        <end position="1150"/>
    </location>
</feature>
<reference evidence="4" key="1">
    <citation type="journal article" date="2019" name="Int. J. Syst. Evol. Microbiol.">
        <title>The Global Catalogue of Microorganisms (GCM) 10K type strain sequencing project: providing services to taxonomists for standard genome sequencing and annotation.</title>
        <authorList>
            <consortium name="The Broad Institute Genomics Platform"/>
            <consortium name="The Broad Institute Genome Sequencing Center for Infectious Disease"/>
            <person name="Wu L."/>
            <person name="Ma J."/>
        </authorList>
    </citation>
    <scope>NUCLEOTIDE SEQUENCE [LARGE SCALE GENOMIC DNA]</scope>
    <source>
        <strain evidence="4">CGMCC 4.1641</strain>
    </source>
</reference>
<keyword evidence="4" id="KW-1185">Reference proteome</keyword>
<evidence type="ECO:0000313" key="4">
    <source>
        <dbReference type="Proteomes" id="UP001596222"/>
    </source>
</evidence>
<dbReference type="Pfam" id="PF20248">
    <property type="entry name" value="DUF6603"/>
    <property type="match status" value="1"/>
</dbReference>
<dbReference type="InterPro" id="IPR046538">
    <property type="entry name" value="DUF6603"/>
</dbReference>
<dbReference type="InterPro" id="IPR015943">
    <property type="entry name" value="WD40/YVTN_repeat-like_dom_sf"/>
</dbReference>
<feature type="compositionally biased region" description="Polar residues" evidence="1">
    <location>
        <begin position="485"/>
        <end position="511"/>
    </location>
</feature>
<proteinExistence type="predicted"/>
<protein>
    <submittedName>
        <fullName evidence="3">DUF6603 domain-containing protein</fullName>
    </submittedName>
</protein>
<sequence>MTVGELKEWLKSLSPPTPELALPDGLPDELGNLKDAVNPDALSRWFTMGATLTEMVPDPDNLCVTGIITKETPNLSLWFFSDDEANPDDAPVTGVQIGLSLKNHAVMSVLGTLGLQDVLLVYEIRIVDGAAVRELYAQAALAAGGGDPLLITCALDFAADRTGYEFVVEPEDGREWHVAEAFFGLFGVTPPPVLKGIALHRLMLAYDRGKDFTGFRIEVRAGFPLGDATADLDVKATLSKSGGSQAYDQEYEGTLVLTVPTPGDDVRTLTFTVKDAQHAEFSASCEDSKGVSFTDVAALLGVAEPPAFLAGLAVTGLTVGYASARKSIVFAAKEMGGGSLVVVSDQPAGGTRAWAVRAGVGLDAKLSDVPLLHGQIPEGQDLGVCGLGILLTSDPLDTARVSELNKALAASDGSLPLLPADGLGKGPAFTVDLQLPGHSETTSVVVRGDGKKSRTPAPAPALTTATATSGTPAEAPAEAPARPQLITQDGTPVTENTQSSQNAGSPRNAASSGPAGLPLVAWVKVQRNVGPLNLSRVGVGFADDTVWVLFDATLGMAGLTIGVDGLGMGIRLSRPVPPEFRLDGLSVGYSRPPLAIKGALVKRTSADYDPLIEGALAVSAEEFGLTALGAYARPTAHPDQPSFFLFGKVNGEFGGPPPVQVTGIMAGFGLNTDLRLPEGDEVLDFPFLADMSSPETDPLKVLSTLMGDQDGQDGQDGRKPWVRPASGQLWFAAGLEFKVFEFLDGQALLVLEVGDDFAVAVLGTAEARFPKDQSLPAYARVRLGLSAKYRASEGVLKLTAQLAPGSFLLDEACVLTGGFALYTWFDGPNAGDFVLTLGGYYPGYPVPAYYPQVPRLGFNWPVTSELTISGGSYFALTPGAIMAGGALDVNFRSGDLHAWLTAHAHILIEWAPFHFDAGIDVSIGVSYVLDLWLVRETISVEVGASLHLWGPPTGGEVTVHLWFISFTIGFGEGSASGDKAAPWSDVVKQLPAKADAVRLVPMDGLIPEESKTETGLWTVGTGAFSFAVRTAVPIGTLFLGEDKQHKVEGTGVNIRPLRDGGKDLDSTLTVTLVGKNAGVQDLSRWTATTNTASLPGALWSQYDDKLNTGSTQRVGGQLTGIDLRLPPPTQGSTPGPIKAGTIAHDDRTPDGKLPLVKPVTLQVATARAAVTESATARPEAGTEPARPVAVELVAETVQAPAARPNVGAVTGGQAGALVDQSRDRLFAAMDYLDVSPGPGTNQRLTTTDGLVAGDVTARPAPPVPGPPTASERLYVLGAGATVTPVDAQSLTVYEPIALQNAGAAHLAVSPDGTRLCTAAPSSQHIDAFDVAANPPGKAADLNGGSPAWLPQNAKGVSFSPDNEWAYITYAQPDQMAIVSFGSGGAPAVRHTAPTLASDNSTSVEPADVIPAAPWDKTVYIALPQDNSVSKMDVGNLDNPTAKAYFPAGPSPTRLAADPRGRWVYALNTGKSTVTVIDVTARTIAATLRTGTAPSALVASADGKRLYVANAVTGTVSVFDTSGDLPREAAEPVWVGARPAALAVSAAGDRLYVARAKGPEDGGVPPLHVVDVVSDPPVLLPVTVPLKDEPVALAVTVPPTVTGTPAVPSVTRITEGGAA</sequence>
<accession>A0ABV9ZWS2</accession>
<name>A0ABV9ZWS2_9ACTN</name>
<dbReference type="RefSeq" id="WP_382039255.1">
    <property type="nucleotide sequence ID" value="NZ_JBHSKJ010000004.1"/>
</dbReference>
<comment type="caution">
    <text evidence="3">The sequence shown here is derived from an EMBL/GenBank/DDBJ whole genome shotgun (WGS) entry which is preliminary data.</text>
</comment>
<dbReference type="Gene3D" id="2.130.10.10">
    <property type="entry name" value="YVTN repeat-like/Quinoprotein amine dehydrogenase"/>
    <property type="match status" value="2"/>
</dbReference>
<dbReference type="PANTHER" id="PTHR47197:SF3">
    <property type="entry name" value="DIHYDRO-HEME D1 DEHYDROGENASE"/>
    <property type="match status" value="1"/>
</dbReference>
<gene>
    <name evidence="3" type="ORF">ACFPP6_09910</name>
</gene>
<feature type="domain" description="DUF6603" evidence="2">
    <location>
        <begin position="525"/>
        <end position="1010"/>
    </location>
</feature>
<feature type="compositionally biased region" description="Low complexity" evidence="1">
    <location>
        <begin position="460"/>
        <end position="481"/>
    </location>
</feature>
<dbReference type="EMBL" id="JBHSKJ010000004">
    <property type="protein sequence ID" value="MFC5144984.1"/>
    <property type="molecule type" value="Genomic_DNA"/>
</dbReference>
<dbReference type="InterPro" id="IPR051200">
    <property type="entry name" value="Host-pathogen_enzymatic-act"/>
</dbReference>
<dbReference type="SUPFAM" id="SSF51004">
    <property type="entry name" value="C-terminal (heme d1) domain of cytochrome cd1-nitrite reductase"/>
    <property type="match status" value="1"/>
</dbReference>
<dbReference type="InterPro" id="IPR011048">
    <property type="entry name" value="Haem_d1_sf"/>
</dbReference>
<organism evidence="3 4">
    <name type="scientific">Streptomyces aureoversilis</name>
    <dbReference type="NCBI Taxonomy" id="67277"/>
    <lineage>
        <taxon>Bacteria</taxon>
        <taxon>Bacillati</taxon>
        <taxon>Actinomycetota</taxon>
        <taxon>Actinomycetes</taxon>
        <taxon>Kitasatosporales</taxon>
        <taxon>Streptomycetaceae</taxon>
        <taxon>Streptomyces</taxon>
    </lineage>
</organism>
<feature type="region of interest" description="Disordered" evidence="1">
    <location>
        <begin position="441"/>
        <end position="512"/>
    </location>
</feature>
<evidence type="ECO:0000313" key="3">
    <source>
        <dbReference type="EMBL" id="MFC5144984.1"/>
    </source>
</evidence>
<dbReference type="Proteomes" id="UP001596222">
    <property type="component" value="Unassembled WGS sequence"/>
</dbReference>
<dbReference type="PANTHER" id="PTHR47197">
    <property type="entry name" value="PROTEIN NIRF"/>
    <property type="match status" value="1"/>
</dbReference>